<dbReference type="AlphaFoldDB" id="A0AAN6TC56"/>
<evidence type="ECO:0000259" key="2">
    <source>
        <dbReference type="SMART" id="SM00731"/>
    </source>
</evidence>
<dbReference type="CDD" id="cd00084">
    <property type="entry name" value="HMG-box_SF"/>
    <property type="match status" value="1"/>
</dbReference>
<reference evidence="3" key="2">
    <citation type="submission" date="2023-05" db="EMBL/GenBank/DDBJ databases">
        <authorList>
            <consortium name="Lawrence Berkeley National Laboratory"/>
            <person name="Steindorff A."/>
            <person name="Hensen N."/>
            <person name="Bonometti L."/>
            <person name="Westerberg I."/>
            <person name="Brannstrom I.O."/>
            <person name="Guillou S."/>
            <person name="Cros-Aarteil S."/>
            <person name="Calhoun S."/>
            <person name="Haridas S."/>
            <person name="Kuo A."/>
            <person name="Mondo S."/>
            <person name="Pangilinan J."/>
            <person name="Riley R."/>
            <person name="Labutti K."/>
            <person name="Andreopoulos B."/>
            <person name="Lipzen A."/>
            <person name="Chen C."/>
            <person name="Yanf M."/>
            <person name="Daum C."/>
            <person name="Ng V."/>
            <person name="Clum A."/>
            <person name="Ohm R."/>
            <person name="Martin F."/>
            <person name="Silar P."/>
            <person name="Natvig D."/>
            <person name="Lalanne C."/>
            <person name="Gautier V."/>
            <person name="Ament-Velasquez S.L."/>
            <person name="Kruys A."/>
            <person name="Hutchinson M.I."/>
            <person name="Powell A.J."/>
            <person name="Barry K."/>
            <person name="Miller A.N."/>
            <person name="Grigoriev I.V."/>
            <person name="Debuchy R."/>
            <person name="Gladieux P."/>
            <person name="Thoren M.H."/>
            <person name="Johannesson H."/>
        </authorList>
    </citation>
    <scope>NUCLEOTIDE SEQUENCE</scope>
    <source>
        <strain evidence="3">CBS 508.74</strain>
    </source>
</reference>
<comment type="caution">
    <text evidence="3">The sequence shown here is derived from an EMBL/GenBank/DDBJ whole genome shotgun (WGS) entry which is preliminary data.</text>
</comment>
<keyword evidence="4" id="KW-1185">Reference proteome</keyword>
<dbReference type="PANTHER" id="PTHR23099:SF0">
    <property type="entry name" value="GERM CELL NUCLEAR ACIDIC PROTEIN"/>
    <property type="match status" value="1"/>
</dbReference>
<dbReference type="InterPro" id="IPR006640">
    <property type="entry name" value="SprT-like_domain"/>
</dbReference>
<dbReference type="Proteomes" id="UP001302812">
    <property type="component" value="Unassembled WGS sequence"/>
</dbReference>
<dbReference type="Pfam" id="PF10263">
    <property type="entry name" value="SprT-like"/>
    <property type="match status" value="1"/>
</dbReference>
<dbReference type="GeneID" id="89934779"/>
<gene>
    <name evidence="3" type="ORF">N656DRAFT_691270</name>
</gene>
<feature type="region of interest" description="Disordered" evidence="1">
    <location>
        <begin position="1"/>
        <end position="31"/>
    </location>
</feature>
<feature type="non-terminal residue" evidence="3">
    <location>
        <position position="1"/>
    </location>
</feature>
<feature type="region of interest" description="Disordered" evidence="1">
    <location>
        <begin position="267"/>
        <end position="288"/>
    </location>
</feature>
<dbReference type="SMART" id="SM00731">
    <property type="entry name" value="SprT"/>
    <property type="match status" value="1"/>
</dbReference>
<proteinExistence type="predicted"/>
<feature type="domain" description="SprT-like" evidence="2">
    <location>
        <begin position="106"/>
        <end position="271"/>
    </location>
</feature>
<feature type="non-terminal residue" evidence="3">
    <location>
        <position position="321"/>
    </location>
</feature>
<evidence type="ECO:0000313" key="3">
    <source>
        <dbReference type="EMBL" id="KAK4111658.1"/>
    </source>
</evidence>
<dbReference type="RefSeq" id="XP_064669228.1">
    <property type="nucleotide sequence ID" value="XM_064810654.1"/>
</dbReference>
<feature type="region of interest" description="Disordered" evidence="1">
    <location>
        <begin position="46"/>
        <end position="83"/>
    </location>
</feature>
<dbReference type="EMBL" id="MU853345">
    <property type="protein sequence ID" value="KAK4111658.1"/>
    <property type="molecule type" value="Genomic_DNA"/>
</dbReference>
<reference evidence="3" key="1">
    <citation type="journal article" date="2023" name="Mol. Phylogenet. Evol.">
        <title>Genome-scale phylogeny and comparative genomics of the fungal order Sordariales.</title>
        <authorList>
            <person name="Hensen N."/>
            <person name="Bonometti L."/>
            <person name="Westerberg I."/>
            <person name="Brannstrom I.O."/>
            <person name="Guillou S."/>
            <person name="Cros-Aarteil S."/>
            <person name="Calhoun S."/>
            <person name="Haridas S."/>
            <person name="Kuo A."/>
            <person name="Mondo S."/>
            <person name="Pangilinan J."/>
            <person name="Riley R."/>
            <person name="LaButti K."/>
            <person name="Andreopoulos B."/>
            <person name="Lipzen A."/>
            <person name="Chen C."/>
            <person name="Yan M."/>
            <person name="Daum C."/>
            <person name="Ng V."/>
            <person name="Clum A."/>
            <person name="Steindorff A."/>
            <person name="Ohm R.A."/>
            <person name="Martin F."/>
            <person name="Silar P."/>
            <person name="Natvig D.O."/>
            <person name="Lalanne C."/>
            <person name="Gautier V."/>
            <person name="Ament-Velasquez S.L."/>
            <person name="Kruys A."/>
            <person name="Hutchinson M.I."/>
            <person name="Powell A.J."/>
            <person name="Barry K."/>
            <person name="Miller A.N."/>
            <person name="Grigoriev I.V."/>
            <person name="Debuchy R."/>
            <person name="Gladieux P."/>
            <person name="Hiltunen Thoren M."/>
            <person name="Johannesson H."/>
        </authorList>
    </citation>
    <scope>NUCLEOTIDE SEQUENCE</scope>
    <source>
        <strain evidence="3">CBS 508.74</strain>
    </source>
</reference>
<dbReference type="GO" id="GO:0006950">
    <property type="term" value="P:response to stress"/>
    <property type="evidence" value="ECO:0007669"/>
    <property type="project" value="UniProtKB-ARBA"/>
</dbReference>
<organism evidence="3 4">
    <name type="scientific">Canariomyces notabilis</name>
    <dbReference type="NCBI Taxonomy" id="2074819"/>
    <lineage>
        <taxon>Eukaryota</taxon>
        <taxon>Fungi</taxon>
        <taxon>Dikarya</taxon>
        <taxon>Ascomycota</taxon>
        <taxon>Pezizomycotina</taxon>
        <taxon>Sordariomycetes</taxon>
        <taxon>Sordariomycetidae</taxon>
        <taxon>Sordariales</taxon>
        <taxon>Chaetomiaceae</taxon>
        <taxon>Canariomyces</taxon>
    </lineage>
</organism>
<dbReference type="SUPFAM" id="SSF47095">
    <property type="entry name" value="HMG-box"/>
    <property type="match status" value="1"/>
</dbReference>
<sequence length="321" mass="36377">TPPSSPTKSRPGLVSPKKLPRIPATPHRPSSDIFWSREFVDEWNDEHSPRKQLFPDAAAAKKKRVNQSSPEKMSGKSVCGERVPGRGAEKKAFEKARQDLADKFLKELDAVITNGRLAELTAPTGGIRIFWSNKLNKTAGRAHWKCERVRSAVPGEDKVIHHASIELAEKIIDDEHRLLNTLAHEFCHLANYMISGITTNPHGQEFKAWGEKCSQAFGNRGVVVTTKHSYDIAFKFVWECVGCGIEYKRHSKSVDPARHRCSQCQSELKQTKPVPRRKKEDGSPAKQSEWQIFMKEQMPLIRAENPKMPLKDIMRIVAARW</sequence>
<evidence type="ECO:0000313" key="4">
    <source>
        <dbReference type="Proteomes" id="UP001302812"/>
    </source>
</evidence>
<accession>A0AAN6TC56</accession>
<name>A0AAN6TC56_9PEZI</name>
<dbReference type="InterPro" id="IPR035240">
    <property type="entry name" value="SprT_Zn_ribbon"/>
</dbReference>
<evidence type="ECO:0000256" key="1">
    <source>
        <dbReference type="SAM" id="MobiDB-lite"/>
    </source>
</evidence>
<dbReference type="GO" id="GO:0005634">
    <property type="term" value="C:nucleus"/>
    <property type="evidence" value="ECO:0007669"/>
    <property type="project" value="TreeGrafter"/>
</dbReference>
<dbReference type="PANTHER" id="PTHR23099">
    <property type="entry name" value="TRANSCRIPTIONAL REGULATOR"/>
    <property type="match status" value="1"/>
</dbReference>
<dbReference type="InterPro" id="IPR036910">
    <property type="entry name" value="HMG_box_dom_sf"/>
</dbReference>
<protein>
    <recommendedName>
        <fullName evidence="2">SprT-like domain-containing protein</fullName>
    </recommendedName>
</protein>
<dbReference type="Pfam" id="PF17283">
    <property type="entry name" value="Zn_ribbon_SprT"/>
    <property type="match status" value="1"/>
</dbReference>
<dbReference type="Gene3D" id="1.10.30.10">
    <property type="entry name" value="High mobility group box domain"/>
    <property type="match status" value="1"/>
</dbReference>